<feature type="non-terminal residue" evidence="1">
    <location>
        <position position="70"/>
    </location>
</feature>
<dbReference type="EMBL" id="CP045895">
    <property type="protein sequence ID" value="QQP48926.1"/>
    <property type="molecule type" value="Genomic_DNA"/>
</dbReference>
<evidence type="ECO:0000313" key="1">
    <source>
        <dbReference type="EMBL" id="QQP48926.1"/>
    </source>
</evidence>
<reference evidence="2" key="1">
    <citation type="submission" date="2021-01" db="EMBL/GenBank/DDBJ databases">
        <title>Caligus Genome Assembly.</title>
        <authorList>
            <person name="Gallardo-Escarate C."/>
        </authorList>
    </citation>
    <scope>NUCLEOTIDE SEQUENCE [LARGE SCALE GENOMIC DNA]</scope>
</reference>
<accession>A0A7T8K8A2</accession>
<dbReference type="Proteomes" id="UP000595437">
    <property type="component" value="Chromosome 6"/>
</dbReference>
<dbReference type="AlphaFoldDB" id="A0A7T8K8A2"/>
<name>A0A7T8K8A2_CALRO</name>
<organism evidence="1 2">
    <name type="scientific">Caligus rogercresseyi</name>
    <name type="common">Sea louse</name>
    <dbReference type="NCBI Taxonomy" id="217165"/>
    <lineage>
        <taxon>Eukaryota</taxon>
        <taxon>Metazoa</taxon>
        <taxon>Ecdysozoa</taxon>
        <taxon>Arthropoda</taxon>
        <taxon>Crustacea</taxon>
        <taxon>Multicrustacea</taxon>
        <taxon>Hexanauplia</taxon>
        <taxon>Copepoda</taxon>
        <taxon>Siphonostomatoida</taxon>
        <taxon>Caligidae</taxon>
        <taxon>Caligus</taxon>
    </lineage>
</organism>
<evidence type="ECO:0000313" key="2">
    <source>
        <dbReference type="Proteomes" id="UP000595437"/>
    </source>
</evidence>
<proteinExistence type="predicted"/>
<gene>
    <name evidence="1" type="ORF">FKW44_009403</name>
</gene>
<dbReference type="OrthoDB" id="6349510at2759"/>
<sequence length="70" mass="8202">MSDSFQALEDHHEDERIRALARKLRTFIYTHGVVVDSTKDLKGKVDKIKESTKRLKDMANTLKELEEEEK</sequence>
<keyword evidence="2" id="KW-1185">Reference proteome</keyword>
<protein>
    <submittedName>
        <fullName evidence="1">Transport and Golgi organization protein 6 -like protein</fullName>
    </submittedName>
</protein>